<dbReference type="PRINTS" id="PR00455">
    <property type="entry name" value="HTHTETR"/>
</dbReference>
<gene>
    <name evidence="6" type="ORF">KSB_71310</name>
</gene>
<organism evidence="6 7">
    <name type="scientific">Ktedonobacter robiniae</name>
    <dbReference type="NCBI Taxonomy" id="2778365"/>
    <lineage>
        <taxon>Bacteria</taxon>
        <taxon>Bacillati</taxon>
        <taxon>Chloroflexota</taxon>
        <taxon>Ktedonobacteria</taxon>
        <taxon>Ktedonobacterales</taxon>
        <taxon>Ktedonobacteraceae</taxon>
        <taxon>Ktedonobacter</taxon>
    </lineage>
</organism>
<feature type="DNA-binding region" description="H-T-H motif" evidence="4">
    <location>
        <begin position="31"/>
        <end position="50"/>
    </location>
</feature>
<evidence type="ECO:0000313" key="7">
    <source>
        <dbReference type="Proteomes" id="UP000654345"/>
    </source>
</evidence>
<dbReference type="InterPro" id="IPR001647">
    <property type="entry name" value="HTH_TetR"/>
</dbReference>
<dbReference type="RefSeq" id="WP_201374913.1">
    <property type="nucleotide sequence ID" value="NZ_BNJG01000003.1"/>
</dbReference>
<dbReference type="Gene3D" id="1.10.357.10">
    <property type="entry name" value="Tetracycline Repressor, domain 2"/>
    <property type="match status" value="1"/>
</dbReference>
<feature type="domain" description="HTH tetR-type" evidence="5">
    <location>
        <begin position="8"/>
        <end position="68"/>
    </location>
</feature>
<dbReference type="PROSITE" id="PS50977">
    <property type="entry name" value="HTH_TETR_2"/>
    <property type="match status" value="1"/>
</dbReference>
<dbReference type="PANTHER" id="PTHR30055:SF234">
    <property type="entry name" value="HTH-TYPE TRANSCRIPTIONAL REGULATOR BETI"/>
    <property type="match status" value="1"/>
</dbReference>
<keyword evidence="7" id="KW-1185">Reference proteome</keyword>
<evidence type="ECO:0000256" key="4">
    <source>
        <dbReference type="PROSITE-ProRule" id="PRU00335"/>
    </source>
</evidence>
<evidence type="ECO:0000256" key="3">
    <source>
        <dbReference type="ARBA" id="ARBA00023163"/>
    </source>
</evidence>
<accession>A0ABQ3V0K4</accession>
<proteinExistence type="predicted"/>
<keyword evidence="3" id="KW-0804">Transcription</keyword>
<dbReference type="InterPro" id="IPR009057">
    <property type="entry name" value="Homeodomain-like_sf"/>
</dbReference>
<dbReference type="PROSITE" id="PS01081">
    <property type="entry name" value="HTH_TETR_1"/>
    <property type="match status" value="1"/>
</dbReference>
<evidence type="ECO:0000313" key="6">
    <source>
        <dbReference type="EMBL" id="GHO58656.1"/>
    </source>
</evidence>
<name>A0ABQ3V0K4_9CHLR</name>
<evidence type="ECO:0000256" key="1">
    <source>
        <dbReference type="ARBA" id="ARBA00023015"/>
    </source>
</evidence>
<keyword evidence="1" id="KW-0805">Transcription regulation</keyword>
<protein>
    <submittedName>
        <fullName evidence="6">TetR family transcriptional regulator</fullName>
    </submittedName>
</protein>
<sequence length="196" mass="22933">MPKLVDHVSYRKQLLRQCFDLFAQRGYSSLTTRQIVEALNVSSGTLYHYFPSKEALFQQLVEEITQQTVVDAMARAQEHATFEERLLDFFRFLAEHEKHFQKYHLIILDYYQHRELYGSDAQAILQAAIDRYDQAIQQYVGVSNFNLCSQLRYYINGLLSVRMMLGTTIPFVEQARPFIDMFTQAVQNAPGETTER</sequence>
<dbReference type="Pfam" id="PF00440">
    <property type="entry name" value="TetR_N"/>
    <property type="match status" value="1"/>
</dbReference>
<keyword evidence="2 4" id="KW-0238">DNA-binding</keyword>
<evidence type="ECO:0000259" key="5">
    <source>
        <dbReference type="PROSITE" id="PS50977"/>
    </source>
</evidence>
<dbReference type="SUPFAM" id="SSF46689">
    <property type="entry name" value="Homeodomain-like"/>
    <property type="match status" value="1"/>
</dbReference>
<reference evidence="6 7" key="1">
    <citation type="journal article" date="2021" name="Int. J. Syst. Evol. Microbiol.">
        <title>Reticulibacter mediterranei gen. nov., sp. nov., within the new family Reticulibacteraceae fam. nov., and Ktedonospora formicarum gen. nov., sp. nov., Ktedonobacter robiniae sp. nov., Dictyobacter formicarum sp. nov. and Dictyobacter arantiisoli sp. nov., belonging to the class Ktedonobacteria.</title>
        <authorList>
            <person name="Yabe S."/>
            <person name="Zheng Y."/>
            <person name="Wang C.M."/>
            <person name="Sakai Y."/>
            <person name="Abe K."/>
            <person name="Yokota A."/>
            <person name="Donadio S."/>
            <person name="Cavaletti L."/>
            <person name="Monciardini P."/>
        </authorList>
    </citation>
    <scope>NUCLEOTIDE SEQUENCE [LARGE SCALE GENOMIC DNA]</scope>
    <source>
        <strain evidence="6 7">SOSP1-30</strain>
    </source>
</reference>
<comment type="caution">
    <text evidence="6">The sequence shown here is derived from an EMBL/GenBank/DDBJ whole genome shotgun (WGS) entry which is preliminary data.</text>
</comment>
<dbReference type="EMBL" id="BNJG01000003">
    <property type="protein sequence ID" value="GHO58656.1"/>
    <property type="molecule type" value="Genomic_DNA"/>
</dbReference>
<dbReference type="InterPro" id="IPR023772">
    <property type="entry name" value="DNA-bd_HTH_TetR-type_CS"/>
</dbReference>
<dbReference type="Proteomes" id="UP000654345">
    <property type="component" value="Unassembled WGS sequence"/>
</dbReference>
<evidence type="ECO:0000256" key="2">
    <source>
        <dbReference type="ARBA" id="ARBA00023125"/>
    </source>
</evidence>
<dbReference type="PANTHER" id="PTHR30055">
    <property type="entry name" value="HTH-TYPE TRANSCRIPTIONAL REGULATOR RUTR"/>
    <property type="match status" value="1"/>
</dbReference>
<dbReference type="InterPro" id="IPR050109">
    <property type="entry name" value="HTH-type_TetR-like_transc_reg"/>
</dbReference>